<keyword evidence="6" id="KW-0143">Chaperone</keyword>
<sequence length="204" mass="23189">MDKNFLIFWVHPIISMIIIIFLSGCVSTNIIPSLSNDELENNKESLSNIFNWKFHGRIAVKTKLDGYHGNIIWKQAGNSFQISLWGPLGIGMLSINGSSEDIEITNVNGQIIALKNVENELQHFIGSIIPISSLQYWLLGIPNPNFPSKIESRDNSMVIDFKQSGWVIEASDFKRNIEFLLPHKIFLSNIDTDVRVAVENWEIF</sequence>
<gene>
    <name evidence="8" type="ORF">METZ01_LOCUS15798</name>
</gene>
<dbReference type="NCBIfam" id="TIGR00548">
    <property type="entry name" value="lolB"/>
    <property type="match status" value="1"/>
</dbReference>
<dbReference type="SUPFAM" id="SSF89392">
    <property type="entry name" value="Prokaryotic lipoproteins and lipoprotein localization factors"/>
    <property type="match status" value="1"/>
</dbReference>
<keyword evidence="3" id="KW-0813">Transport</keyword>
<name>A0A381P8K2_9ZZZZ</name>
<dbReference type="GO" id="GO:0015031">
    <property type="term" value="P:protein transport"/>
    <property type="evidence" value="ECO:0007669"/>
    <property type="project" value="UniProtKB-KW"/>
</dbReference>
<dbReference type="CDD" id="cd16326">
    <property type="entry name" value="LolB"/>
    <property type="match status" value="1"/>
</dbReference>
<dbReference type="InterPro" id="IPR004565">
    <property type="entry name" value="OM_lipoprot_LolB"/>
</dbReference>
<evidence type="ECO:0000256" key="3">
    <source>
        <dbReference type="ARBA" id="ARBA00022448"/>
    </source>
</evidence>
<accession>A0A381P8K2</accession>
<evidence type="ECO:0000256" key="7">
    <source>
        <dbReference type="SAM" id="Phobius"/>
    </source>
</evidence>
<evidence type="ECO:0000256" key="5">
    <source>
        <dbReference type="ARBA" id="ARBA00023136"/>
    </source>
</evidence>
<keyword evidence="7" id="KW-0812">Transmembrane</keyword>
<dbReference type="AlphaFoldDB" id="A0A381P8K2"/>
<dbReference type="Pfam" id="PF03550">
    <property type="entry name" value="LolB"/>
    <property type="match status" value="1"/>
</dbReference>
<dbReference type="Gene3D" id="2.50.20.10">
    <property type="entry name" value="Lipoprotein localisation LolA/LolB/LppX"/>
    <property type="match status" value="1"/>
</dbReference>
<feature type="transmembrane region" description="Helical" evidence="7">
    <location>
        <begin position="6"/>
        <end position="26"/>
    </location>
</feature>
<protein>
    <recommendedName>
        <fullName evidence="9">Outer-membrane lipoprotein LolB</fullName>
    </recommendedName>
</protein>
<evidence type="ECO:0000256" key="4">
    <source>
        <dbReference type="ARBA" id="ARBA00022927"/>
    </source>
</evidence>
<dbReference type="GO" id="GO:0009279">
    <property type="term" value="C:cell outer membrane"/>
    <property type="evidence" value="ECO:0007669"/>
    <property type="project" value="UniProtKB-SubCell"/>
</dbReference>
<dbReference type="EMBL" id="UINC01000899">
    <property type="protein sequence ID" value="SUZ62944.1"/>
    <property type="molecule type" value="Genomic_DNA"/>
</dbReference>
<organism evidence="8">
    <name type="scientific">marine metagenome</name>
    <dbReference type="NCBI Taxonomy" id="408172"/>
    <lineage>
        <taxon>unclassified sequences</taxon>
        <taxon>metagenomes</taxon>
        <taxon>ecological metagenomes</taxon>
    </lineage>
</organism>
<evidence type="ECO:0008006" key="9">
    <source>
        <dbReference type="Google" id="ProtNLM"/>
    </source>
</evidence>
<keyword evidence="4" id="KW-0653">Protein transport</keyword>
<evidence type="ECO:0000256" key="1">
    <source>
        <dbReference type="ARBA" id="ARBA00004442"/>
    </source>
</evidence>
<comment type="subunit">
    <text evidence="2">Monomer.</text>
</comment>
<keyword evidence="5 7" id="KW-0472">Membrane</keyword>
<evidence type="ECO:0000256" key="6">
    <source>
        <dbReference type="ARBA" id="ARBA00023186"/>
    </source>
</evidence>
<evidence type="ECO:0000313" key="8">
    <source>
        <dbReference type="EMBL" id="SUZ62944.1"/>
    </source>
</evidence>
<dbReference type="PROSITE" id="PS51257">
    <property type="entry name" value="PROKAR_LIPOPROTEIN"/>
    <property type="match status" value="1"/>
</dbReference>
<keyword evidence="7" id="KW-1133">Transmembrane helix</keyword>
<proteinExistence type="predicted"/>
<dbReference type="InterPro" id="IPR029046">
    <property type="entry name" value="LolA/LolB/LppX"/>
</dbReference>
<evidence type="ECO:0000256" key="2">
    <source>
        <dbReference type="ARBA" id="ARBA00011245"/>
    </source>
</evidence>
<comment type="subcellular location">
    <subcellularLocation>
        <location evidence="1">Cell outer membrane</location>
    </subcellularLocation>
</comment>
<reference evidence="8" key="1">
    <citation type="submission" date="2018-05" db="EMBL/GenBank/DDBJ databases">
        <authorList>
            <person name="Lanie J.A."/>
            <person name="Ng W.-L."/>
            <person name="Kazmierczak K.M."/>
            <person name="Andrzejewski T.M."/>
            <person name="Davidsen T.M."/>
            <person name="Wayne K.J."/>
            <person name="Tettelin H."/>
            <person name="Glass J.I."/>
            <person name="Rusch D."/>
            <person name="Podicherti R."/>
            <person name="Tsui H.-C.T."/>
            <person name="Winkler M.E."/>
        </authorList>
    </citation>
    <scope>NUCLEOTIDE SEQUENCE</scope>
</reference>